<keyword evidence="2" id="KW-1185">Reference proteome</keyword>
<dbReference type="InterPro" id="IPR040344">
    <property type="entry name" value="At3g17950-like"/>
</dbReference>
<sequence>MAETYQDIAAVQFRDLYLDFTFAWRRDVCEGVAERIKEMQKFTAKIVDMMKQEKLYASQGGPIILSQEEGWPLGLQPLNMRVGLVRTRDFSGSISFNTLITRSPSSSTDSSSDLDTEIEEGADEVWSIVGGKVGDLFVNLFHRLQLSEGTAKWLLDEIARRETDAERSLMHR</sequence>
<organism evidence="1 2">
    <name type="scientific">Stephania yunnanensis</name>
    <dbReference type="NCBI Taxonomy" id="152371"/>
    <lineage>
        <taxon>Eukaryota</taxon>
        <taxon>Viridiplantae</taxon>
        <taxon>Streptophyta</taxon>
        <taxon>Embryophyta</taxon>
        <taxon>Tracheophyta</taxon>
        <taxon>Spermatophyta</taxon>
        <taxon>Magnoliopsida</taxon>
        <taxon>Ranunculales</taxon>
        <taxon>Menispermaceae</taxon>
        <taxon>Menispermoideae</taxon>
        <taxon>Cissampelideae</taxon>
        <taxon>Stephania</taxon>
    </lineage>
</organism>
<dbReference type="Proteomes" id="UP001420932">
    <property type="component" value="Unassembled WGS sequence"/>
</dbReference>
<evidence type="ECO:0000313" key="2">
    <source>
        <dbReference type="Proteomes" id="UP001420932"/>
    </source>
</evidence>
<proteinExistence type="predicted"/>
<evidence type="ECO:0000313" key="1">
    <source>
        <dbReference type="EMBL" id="KAK9169645.1"/>
    </source>
</evidence>
<name>A0AAP0Q6T1_9MAGN</name>
<accession>A0AAP0Q6T1</accession>
<protein>
    <submittedName>
        <fullName evidence="1">Uncharacterized protein</fullName>
    </submittedName>
</protein>
<reference evidence="1 2" key="1">
    <citation type="submission" date="2024-01" db="EMBL/GenBank/DDBJ databases">
        <title>Genome assemblies of Stephania.</title>
        <authorList>
            <person name="Yang L."/>
        </authorList>
    </citation>
    <scope>NUCLEOTIDE SEQUENCE [LARGE SCALE GENOMIC DNA]</scope>
    <source>
        <strain evidence="1">YNDBR</strain>
        <tissue evidence="1">Leaf</tissue>
    </source>
</reference>
<comment type="caution">
    <text evidence="1">The sequence shown here is derived from an EMBL/GenBank/DDBJ whole genome shotgun (WGS) entry which is preliminary data.</text>
</comment>
<dbReference type="PANTHER" id="PTHR33544">
    <property type="entry name" value="DUF4005 DOMAIN-CONTAINING PROTEIN-RELATED"/>
    <property type="match status" value="1"/>
</dbReference>
<gene>
    <name evidence="1" type="ORF">Syun_001785</name>
</gene>
<dbReference type="PANTHER" id="PTHR33544:SF3">
    <property type="entry name" value="60S RIBOSOMAL PROTEIN L36"/>
    <property type="match status" value="1"/>
</dbReference>
<dbReference type="EMBL" id="JBBNAF010000001">
    <property type="protein sequence ID" value="KAK9169645.1"/>
    <property type="molecule type" value="Genomic_DNA"/>
</dbReference>
<dbReference type="AlphaFoldDB" id="A0AAP0Q6T1"/>